<dbReference type="GO" id="GO:0016787">
    <property type="term" value="F:hydrolase activity"/>
    <property type="evidence" value="ECO:0007669"/>
    <property type="project" value="UniProtKB-KW"/>
</dbReference>
<reference evidence="3" key="1">
    <citation type="submission" date="2022-11" db="EMBL/GenBank/DDBJ databases">
        <title>Hoeflea poritis sp. nov., isolated from scleractinian coral Porites lutea.</title>
        <authorList>
            <person name="Zhang G."/>
            <person name="Wei Q."/>
            <person name="Cai L."/>
        </authorList>
    </citation>
    <scope>NUCLEOTIDE SEQUENCE</scope>
    <source>
        <strain evidence="3">E7-10</strain>
    </source>
</reference>
<feature type="chain" id="PRO_5045564589" evidence="1">
    <location>
        <begin position="25"/>
        <end position="210"/>
    </location>
</feature>
<organism evidence="3 4">
    <name type="scientific">Hoeflea poritis</name>
    <dbReference type="NCBI Taxonomy" id="2993659"/>
    <lineage>
        <taxon>Bacteria</taxon>
        <taxon>Pseudomonadati</taxon>
        <taxon>Pseudomonadota</taxon>
        <taxon>Alphaproteobacteria</taxon>
        <taxon>Hyphomicrobiales</taxon>
        <taxon>Rhizobiaceae</taxon>
        <taxon>Hoeflea</taxon>
    </lineage>
</organism>
<dbReference type="RefSeq" id="WP_271092342.1">
    <property type="nucleotide sequence ID" value="NZ_JAPJZH010000023.1"/>
</dbReference>
<keyword evidence="4" id="KW-1185">Reference proteome</keyword>
<protein>
    <submittedName>
        <fullName evidence="3">Cell wall hydrolase</fullName>
    </submittedName>
</protein>
<evidence type="ECO:0000313" key="4">
    <source>
        <dbReference type="Proteomes" id="UP001148313"/>
    </source>
</evidence>
<comment type="caution">
    <text evidence="3">The sequence shown here is derived from an EMBL/GenBank/DDBJ whole genome shotgun (WGS) entry which is preliminary data.</text>
</comment>
<sequence>MFRIVTSIAIWMLMALALTGPAKAASVFALKMTLASPGFLMVTPRVPEVRFSAPGAQKYCLALAIYHEARGEPLSGQHAVAITILNRVRSSAYPDTVCGVVYQNAHKRNRCQFSFACDRLSDFPKNTAAFARSMQVAEFTAKFDAGMDGATVSGTPLAMLRGMTHYHRHDVRPVWSKKLERLARVGDHVFFRSERVVSRYRPARVASISR</sequence>
<accession>A0ABT4VUU7</accession>
<gene>
    <name evidence="3" type="ORF">OOZ53_24170</name>
</gene>
<dbReference type="InterPro" id="IPR011105">
    <property type="entry name" value="Cell_wall_hydrolase_SleB"/>
</dbReference>
<dbReference type="InterPro" id="IPR042047">
    <property type="entry name" value="SleB_dom1"/>
</dbReference>
<feature type="domain" description="Cell wall hydrolase SleB" evidence="2">
    <location>
        <begin position="71"/>
        <end position="191"/>
    </location>
</feature>
<dbReference type="Pfam" id="PF07486">
    <property type="entry name" value="Hydrolase_2"/>
    <property type="match status" value="1"/>
</dbReference>
<keyword evidence="3" id="KW-0378">Hydrolase</keyword>
<proteinExistence type="predicted"/>
<dbReference type="Proteomes" id="UP001148313">
    <property type="component" value="Unassembled WGS sequence"/>
</dbReference>
<name>A0ABT4VUU7_9HYPH</name>
<keyword evidence="1" id="KW-0732">Signal</keyword>
<evidence type="ECO:0000256" key="1">
    <source>
        <dbReference type="SAM" id="SignalP"/>
    </source>
</evidence>
<evidence type="ECO:0000259" key="2">
    <source>
        <dbReference type="Pfam" id="PF07486"/>
    </source>
</evidence>
<dbReference type="Gene3D" id="1.10.10.2520">
    <property type="entry name" value="Cell wall hydrolase SleB, domain 1"/>
    <property type="match status" value="1"/>
</dbReference>
<feature type="signal peptide" evidence="1">
    <location>
        <begin position="1"/>
        <end position="24"/>
    </location>
</feature>
<dbReference type="EMBL" id="JAPJZH010000023">
    <property type="protein sequence ID" value="MDA4848476.1"/>
    <property type="molecule type" value="Genomic_DNA"/>
</dbReference>
<evidence type="ECO:0000313" key="3">
    <source>
        <dbReference type="EMBL" id="MDA4848476.1"/>
    </source>
</evidence>